<organism evidence="1 2">
    <name type="scientific">Gordonia araii NBRC 100433</name>
    <dbReference type="NCBI Taxonomy" id="1073574"/>
    <lineage>
        <taxon>Bacteria</taxon>
        <taxon>Bacillati</taxon>
        <taxon>Actinomycetota</taxon>
        <taxon>Actinomycetes</taxon>
        <taxon>Mycobacteriales</taxon>
        <taxon>Gordoniaceae</taxon>
        <taxon>Gordonia</taxon>
    </lineage>
</organism>
<dbReference type="InterPro" id="IPR036457">
    <property type="entry name" value="PPM-type-like_dom_sf"/>
</dbReference>
<sequence>MLTSDGVHGVVDPEQLLTILARKREADRLADDVAAAVEAAGSPDNFTVVVVDVSGESSAR</sequence>
<dbReference type="Proteomes" id="UP000035088">
    <property type="component" value="Unassembled WGS sequence"/>
</dbReference>
<comment type="caution">
    <text evidence="1">The sequence shown here is derived from an EMBL/GenBank/DDBJ whole genome shotgun (WGS) entry which is preliminary data.</text>
</comment>
<name>G7H6V1_9ACTN</name>
<evidence type="ECO:0000313" key="1">
    <source>
        <dbReference type="EMBL" id="GAB11576.1"/>
    </source>
</evidence>
<keyword evidence="2" id="KW-1185">Reference proteome</keyword>
<reference evidence="1 2" key="1">
    <citation type="submission" date="2011-11" db="EMBL/GenBank/DDBJ databases">
        <title>Whole genome shotgun sequence of Gordonia araii NBRC 100433.</title>
        <authorList>
            <person name="Yoshida Y."/>
            <person name="Hosoyama A."/>
            <person name="Tsuchikane K."/>
            <person name="Katsumata H."/>
            <person name="Yamazaki S."/>
            <person name="Fujita N."/>
        </authorList>
    </citation>
    <scope>NUCLEOTIDE SEQUENCE [LARGE SCALE GENOMIC DNA]</scope>
    <source>
        <strain evidence="1 2">NBRC 100433</strain>
    </source>
</reference>
<dbReference type="SUPFAM" id="SSF81606">
    <property type="entry name" value="PP2C-like"/>
    <property type="match status" value="1"/>
</dbReference>
<evidence type="ECO:0008006" key="3">
    <source>
        <dbReference type="Google" id="ProtNLM"/>
    </source>
</evidence>
<protein>
    <recommendedName>
        <fullName evidence="3">PPM-type phosphatase domain-containing protein</fullName>
    </recommendedName>
</protein>
<accession>G7H6V1</accession>
<dbReference type="RefSeq" id="WP_007323651.1">
    <property type="nucleotide sequence ID" value="NZ_BAEE01000078.1"/>
</dbReference>
<gene>
    <name evidence="1" type="ORF">GOARA_078_00250</name>
</gene>
<dbReference type="AlphaFoldDB" id="G7H6V1"/>
<dbReference type="STRING" id="1073574.GOARA_078_00250"/>
<dbReference type="EMBL" id="BAEE01000078">
    <property type="protein sequence ID" value="GAB11576.1"/>
    <property type="molecule type" value="Genomic_DNA"/>
</dbReference>
<evidence type="ECO:0000313" key="2">
    <source>
        <dbReference type="Proteomes" id="UP000035088"/>
    </source>
</evidence>
<proteinExistence type="predicted"/>
<dbReference type="Gene3D" id="3.60.40.10">
    <property type="entry name" value="PPM-type phosphatase domain"/>
    <property type="match status" value="1"/>
</dbReference>